<comment type="pathway">
    <text evidence="1">Lipid metabolism.</text>
</comment>
<proteinExistence type="inferred from homology"/>
<keyword evidence="4" id="KW-0443">Lipid metabolism</keyword>
<evidence type="ECO:0000256" key="6">
    <source>
        <dbReference type="ARBA" id="ARBA00038095"/>
    </source>
</evidence>
<dbReference type="EC" id="2.3.2.30" evidence="7"/>
<evidence type="ECO:0000313" key="12">
    <source>
        <dbReference type="Proteomes" id="UP000076066"/>
    </source>
</evidence>
<dbReference type="InterPro" id="IPR052351">
    <property type="entry name" value="Ornithine_N-alpha-AT"/>
</dbReference>
<evidence type="ECO:0000256" key="5">
    <source>
        <dbReference type="ARBA" id="ARBA00023315"/>
    </source>
</evidence>
<dbReference type="GeneID" id="53316303"/>
<dbReference type="PANTHER" id="PTHR37323:SF1">
    <property type="entry name" value="L-ORNITHINE N(ALPHA)-ACYLTRANSFERASE"/>
    <property type="match status" value="1"/>
</dbReference>
<dbReference type="RefSeq" id="WP_066133746.1">
    <property type="nucleotide sequence ID" value="NZ_CP014525.1"/>
</dbReference>
<keyword evidence="3" id="KW-0808">Transferase</keyword>
<evidence type="ECO:0000313" key="11">
    <source>
        <dbReference type="EMBL" id="AMW34478.1"/>
    </source>
</evidence>
<dbReference type="STRING" id="1549855.AY555_03955"/>
<dbReference type="AlphaFoldDB" id="A0A143DED5"/>
<evidence type="ECO:0000256" key="7">
    <source>
        <dbReference type="ARBA" id="ARBA00039058"/>
    </source>
</evidence>
<organism evidence="11 12">
    <name type="scientific">Haematospirillum jordaniae</name>
    <dbReference type="NCBI Taxonomy" id="1549855"/>
    <lineage>
        <taxon>Bacteria</taxon>
        <taxon>Pseudomonadati</taxon>
        <taxon>Pseudomonadota</taxon>
        <taxon>Alphaproteobacteria</taxon>
        <taxon>Rhodospirillales</taxon>
        <taxon>Novispirillaceae</taxon>
        <taxon>Haematospirillum</taxon>
    </lineage>
</organism>
<sequence length="271" mass="30275">MVMLETLTTGDQEIRLAANNAEIEAAQALRYRVFFQEMGARPTPEVAAAGRDFDRFDPFCDHLVVIDHTKGDGPEAVVGTYRLLRRSQARKAGRFYTADEYDISPLESLPGEIMELGRSCVDAAYRTKATMQLLWRGIAAYVFHYDITMMFGCASLQGTDPSKLALPLSYLYQHHLAPESMRPVALKDRYTAMDLLPPDRIHPARGLASVPPLVKGYLRLGGFVGDGAVVDHDFNTVDVCVMVKTDLISDKYFKHYDRKSRPAGNLERNPG</sequence>
<gene>
    <name evidence="11" type="ORF">AY555_03955</name>
</gene>
<dbReference type="SUPFAM" id="SSF55729">
    <property type="entry name" value="Acyl-CoA N-acyltransferases (Nat)"/>
    <property type="match status" value="1"/>
</dbReference>
<comment type="similarity">
    <text evidence="6">Belongs to the acetyltransferase family. OlsB subfamily.</text>
</comment>
<evidence type="ECO:0000256" key="10">
    <source>
        <dbReference type="ARBA" id="ARBA00047785"/>
    </source>
</evidence>
<comment type="catalytic activity">
    <reaction evidence="10">
        <text>a (3R)-hydroxyacyl-[ACP] + L-ornithine = a lyso-ornithine lipid + holo-[ACP] + H(+)</text>
        <dbReference type="Rhea" id="RHEA:20633"/>
        <dbReference type="Rhea" id="RHEA-COMP:9685"/>
        <dbReference type="Rhea" id="RHEA-COMP:9945"/>
        <dbReference type="ChEBI" id="CHEBI:15378"/>
        <dbReference type="ChEBI" id="CHEBI:46911"/>
        <dbReference type="ChEBI" id="CHEBI:64479"/>
        <dbReference type="ChEBI" id="CHEBI:78827"/>
        <dbReference type="ChEBI" id="CHEBI:138482"/>
        <dbReference type="EC" id="2.3.2.30"/>
    </reaction>
    <physiologicalReaction direction="left-to-right" evidence="10">
        <dbReference type="Rhea" id="RHEA:20634"/>
    </physiologicalReaction>
</comment>
<evidence type="ECO:0000256" key="1">
    <source>
        <dbReference type="ARBA" id="ARBA00005189"/>
    </source>
</evidence>
<keyword evidence="12" id="KW-1185">Reference proteome</keyword>
<dbReference type="OrthoDB" id="9787072at2"/>
<keyword evidence="5" id="KW-0012">Acyltransferase</keyword>
<accession>A0A143DED5</accession>
<dbReference type="EMBL" id="CP014525">
    <property type="protein sequence ID" value="AMW34478.1"/>
    <property type="molecule type" value="Genomic_DNA"/>
</dbReference>
<evidence type="ECO:0000256" key="3">
    <source>
        <dbReference type="ARBA" id="ARBA00022679"/>
    </source>
</evidence>
<keyword evidence="2" id="KW-0444">Lipid biosynthesis</keyword>
<dbReference type="GO" id="GO:0043810">
    <property type="term" value="F:ornithine-acyl [acyl carrier protein] N-acyltransferase activity"/>
    <property type="evidence" value="ECO:0007669"/>
    <property type="project" value="UniProtKB-EC"/>
</dbReference>
<evidence type="ECO:0000256" key="8">
    <source>
        <dbReference type="ARBA" id="ARBA00039866"/>
    </source>
</evidence>
<dbReference type="PANTHER" id="PTHR37323">
    <property type="entry name" value="GCN5-RELATED N-ACETYLTRANSFERASE"/>
    <property type="match status" value="1"/>
</dbReference>
<dbReference type="Gene3D" id="3.40.630.30">
    <property type="match status" value="1"/>
</dbReference>
<dbReference type="InterPro" id="IPR016181">
    <property type="entry name" value="Acyl_CoA_acyltransferase"/>
</dbReference>
<dbReference type="KEGG" id="hjo:AY555_03955"/>
<comment type="function">
    <text evidence="9">Catalyzes the first step in the biosynthesis of ornithine lipids, which are phosphorus-free membrane lipids. Catalyzes the 3-hydroxyacyl-acyl carrier protein-dependent acylation of ornithine to form lyso-ornithine lipid (LOL).</text>
</comment>
<name>A0A143DED5_9PROT</name>
<evidence type="ECO:0000256" key="9">
    <source>
        <dbReference type="ARBA" id="ARBA00045724"/>
    </source>
</evidence>
<evidence type="ECO:0000256" key="2">
    <source>
        <dbReference type="ARBA" id="ARBA00022516"/>
    </source>
</evidence>
<protein>
    <recommendedName>
        <fullName evidence="8">L-ornithine N(alpha)-acyltransferase</fullName>
        <ecNumber evidence="7">2.3.2.30</ecNumber>
    </recommendedName>
</protein>
<dbReference type="Proteomes" id="UP000076066">
    <property type="component" value="Chromosome"/>
</dbReference>
<reference evidence="11 12" key="1">
    <citation type="submission" date="2016-02" db="EMBL/GenBank/DDBJ databases">
        <title>Complete Genome of H5569, the type strain of the newly described species Haematospirillium jordaniae.</title>
        <authorList>
            <person name="Nicholson A.C."/>
            <person name="Humrighouse B.W."/>
            <person name="Loparov V."/>
            <person name="McQuiston J.R."/>
        </authorList>
    </citation>
    <scope>NUCLEOTIDE SEQUENCE [LARGE SCALE GENOMIC DNA]</scope>
    <source>
        <strain evidence="11 12">H5569</strain>
    </source>
</reference>
<dbReference type="GO" id="GO:0006629">
    <property type="term" value="P:lipid metabolic process"/>
    <property type="evidence" value="ECO:0007669"/>
    <property type="project" value="UniProtKB-KW"/>
</dbReference>
<dbReference type="Pfam" id="PF13444">
    <property type="entry name" value="Acetyltransf_5"/>
    <property type="match status" value="1"/>
</dbReference>
<evidence type="ECO:0000256" key="4">
    <source>
        <dbReference type="ARBA" id="ARBA00023098"/>
    </source>
</evidence>